<evidence type="ECO:0000313" key="2">
    <source>
        <dbReference type="EMBL" id="MPN32296.1"/>
    </source>
</evidence>
<protein>
    <submittedName>
        <fullName evidence="2">Uncharacterized protein</fullName>
    </submittedName>
</protein>
<dbReference type="EMBL" id="VSSQ01084222">
    <property type="protein sequence ID" value="MPN32296.1"/>
    <property type="molecule type" value="Genomic_DNA"/>
</dbReference>
<feature type="region of interest" description="Disordered" evidence="1">
    <location>
        <begin position="1"/>
        <end position="20"/>
    </location>
</feature>
<dbReference type="AlphaFoldDB" id="A0A645H1D3"/>
<comment type="caution">
    <text evidence="2">The sequence shown here is derived from an EMBL/GenBank/DDBJ whole genome shotgun (WGS) entry which is preliminary data.</text>
</comment>
<reference evidence="2" key="1">
    <citation type="submission" date="2019-08" db="EMBL/GenBank/DDBJ databases">
        <authorList>
            <person name="Kucharzyk K."/>
            <person name="Murdoch R.W."/>
            <person name="Higgins S."/>
            <person name="Loffler F."/>
        </authorList>
    </citation>
    <scope>NUCLEOTIDE SEQUENCE</scope>
</reference>
<sequence length="85" mass="9533">MDEFGSAAGQKKPPKGGFFIGKSGFLGQKVWQRRKNTNPQKNPNRSNPLIFGLYVKDSCKKGVKFPKTCLIADLSYFNCPSHRLI</sequence>
<accession>A0A645H1D3</accession>
<evidence type="ECO:0000256" key="1">
    <source>
        <dbReference type="SAM" id="MobiDB-lite"/>
    </source>
</evidence>
<gene>
    <name evidence="2" type="ORF">SDC9_179774</name>
</gene>
<proteinExistence type="predicted"/>
<name>A0A645H1D3_9ZZZZ</name>
<organism evidence="2">
    <name type="scientific">bioreactor metagenome</name>
    <dbReference type="NCBI Taxonomy" id="1076179"/>
    <lineage>
        <taxon>unclassified sequences</taxon>
        <taxon>metagenomes</taxon>
        <taxon>ecological metagenomes</taxon>
    </lineage>
</organism>